<dbReference type="AlphaFoldDB" id="A0A0E9WVD6"/>
<reference evidence="1" key="2">
    <citation type="journal article" date="2015" name="Fish Shellfish Immunol.">
        <title>Early steps in the European eel (Anguilla anguilla)-Vibrio vulnificus interaction in the gills: Role of the RtxA13 toxin.</title>
        <authorList>
            <person name="Callol A."/>
            <person name="Pajuelo D."/>
            <person name="Ebbesson L."/>
            <person name="Teles M."/>
            <person name="MacKenzie S."/>
            <person name="Amaro C."/>
        </authorList>
    </citation>
    <scope>NUCLEOTIDE SEQUENCE</scope>
</reference>
<reference evidence="1" key="1">
    <citation type="submission" date="2014-11" db="EMBL/GenBank/DDBJ databases">
        <authorList>
            <person name="Amaro Gonzalez C."/>
        </authorList>
    </citation>
    <scope>NUCLEOTIDE SEQUENCE</scope>
</reference>
<evidence type="ECO:0000313" key="1">
    <source>
        <dbReference type="EMBL" id="JAH94176.1"/>
    </source>
</evidence>
<sequence length="74" mass="8621">MSADTVALWEFRLTPLPQSLSTEAYLWKICFFTSFYLLNEMFHVCRKAVMTCLWKRKKTDIFVASTNVAAAQFC</sequence>
<organism evidence="1">
    <name type="scientific">Anguilla anguilla</name>
    <name type="common">European freshwater eel</name>
    <name type="synonym">Muraena anguilla</name>
    <dbReference type="NCBI Taxonomy" id="7936"/>
    <lineage>
        <taxon>Eukaryota</taxon>
        <taxon>Metazoa</taxon>
        <taxon>Chordata</taxon>
        <taxon>Craniata</taxon>
        <taxon>Vertebrata</taxon>
        <taxon>Euteleostomi</taxon>
        <taxon>Actinopterygii</taxon>
        <taxon>Neopterygii</taxon>
        <taxon>Teleostei</taxon>
        <taxon>Anguilliformes</taxon>
        <taxon>Anguillidae</taxon>
        <taxon>Anguilla</taxon>
    </lineage>
</organism>
<name>A0A0E9WVD6_ANGAN</name>
<proteinExistence type="predicted"/>
<protein>
    <submittedName>
        <fullName evidence="1">Uncharacterized protein</fullName>
    </submittedName>
</protein>
<accession>A0A0E9WVD6</accession>
<dbReference type="EMBL" id="GBXM01014401">
    <property type="protein sequence ID" value="JAH94176.1"/>
    <property type="molecule type" value="Transcribed_RNA"/>
</dbReference>